<dbReference type="EMBL" id="PHAI01000001">
    <property type="protein sequence ID" value="PKM91734.1"/>
    <property type="molecule type" value="Genomic_DNA"/>
</dbReference>
<feature type="transmembrane region" description="Helical" evidence="5">
    <location>
        <begin position="139"/>
        <end position="157"/>
    </location>
</feature>
<protein>
    <recommendedName>
        <fullName evidence="6">Major facilitator superfamily (MFS) profile domain-containing protein</fullName>
    </recommendedName>
</protein>
<dbReference type="GO" id="GO:0022857">
    <property type="term" value="F:transmembrane transporter activity"/>
    <property type="evidence" value="ECO:0007669"/>
    <property type="project" value="InterPro"/>
</dbReference>
<dbReference type="Pfam" id="PF07690">
    <property type="entry name" value="MFS_1"/>
    <property type="match status" value="1"/>
</dbReference>
<evidence type="ECO:0000256" key="2">
    <source>
        <dbReference type="ARBA" id="ARBA00022692"/>
    </source>
</evidence>
<evidence type="ECO:0000256" key="1">
    <source>
        <dbReference type="ARBA" id="ARBA00004141"/>
    </source>
</evidence>
<comment type="subcellular location">
    <subcellularLocation>
        <location evidence="1">Membrane</location>
        <topology evidence="1">Multi-pass membrane protein</topology>
    </subcellularLocation>
</comment>
<dbReference type="InterPro" id="IPR011701">
    <property type="entry name" value="MFS"/>
</dbReference>
<accession>A0A2N2EAG4</accession>
<keyword evidence="4 5" id="KW-0472">Membrane</keyword>
<dbReference type="PROSITE" id="PS00216">
    <property type="entry name" value="SUGAR_TRANSPORT_1"/>
    <property type="match status" value="1"/>
</dbReference>
<reference evidence="7 8" key="1">
    <citation type="journal article" date="2017" name="ISME J.">
        <title>Potential for microbial H2 and metal transformations associated with novel bacteria and archaea in deep terrestrial subsurface sediments.</title>
        <authorList>
            <person name="Hernsdorf A.W."/>
            <person name="Amano Y."/>
            <person name="Miyakawa K."/>
            <person name="Ise K."/>
            <person name="Suzuki Y."/>
            <person name="Anantharaman K."/>
            <person name="Probst A."/>
            <person name="Burstein D."/>
            <person name="Thomas B.C."/>
            <person name="Banfield J.F."/>
        </authorList>
    </citation>
    <scope>NUCLEOTIDE SEQUENCE [LARGE SCALE GENOMIC DNA]</scope>
    <source>
        <strain evidence="7">HGW-Falkowbacteria-1</strain>
    </source>
</reference>
<dbReference type="Proteomes" id="UP000233517">
    <property type="component" value="Unassembled WGS sequence"/>
</dbReference>
<feature type="domain" description="Major facilitator superfamily (MFS) profile" evidence="6">
    <location>
        <begin position="1"/>
        <end position="395"/>
    </location>
</feature>
<dbReference type="InterPro" id="IPR020846">
    <property type="entry name" value="MFS_dom"/>
</dbReference>
<dbReference type="PANTHER" id="PTHR23530">
    <property type="entry name" value="TRANSPORT PROTEIN-RELATED"/>
    <property type="match status" value="1"/>
</dbReference>
<keyword evidence="3 5" id="KW-1133">Transmembrane helix</keyword>
<organism evidence="7 8">
    <name type="scientific">Candidatus Falkowbacteria bacterium HGW-Falkowbacteria-1</name>
    <dbReference type="NCBI Taxonomy" id="2013768"/>
    <lineage>
        <taxon>Bacteria</taxon>
        <taxon>Candidatus Falkowiibacteriota</taxon>
    </lineage>
</organism>
<dbReference type="InterPro" id="IPR005829">
    <property type="entry name" value="Sugar_transporter_CS"/>
</dbReference>
<feature type="transmembrane region" description="Helical" evidence="5">
    <location>
        <begin position="251"/>
        <end position="269"/>
    </location>
</feature>
<evidence type="ECO:0000256" key="5">
    <source>
        <dbReference type="SAM" id="Phobius"/>
    </source>
</evidence>
<dbReference type="PANTHER" id="PTHR23530:SF1">
    <property type="entry name" value="PERMEASE, MAJOR FACILITATOR SUPERFAMILY-RELATED"/>
    <property type="match status" value="1"/>
</dbReference>
<dbReference type="InterPro" id="IPR053160">
    <property type="entry name" value="MFS_DHA3_Transporter"/>
</dbReference>
<name>A0A2N2EAG4_9BACT</name>
<feature type="transmembrane region" description="Helical" evidence="5">
    <location>
        <begin position="163"/>
        <end position="182"/>
    </location>
</feature>
<dbReference type="AlphaFoldDB" id="A0A2N2EAG4"/>
<dbReference type="InterPro" id="IPR036259">
    <property type="entry name" value="MFS_trans_sf"/>
</dbReference>
<dbReference type="Gene3D" id="1.20.1250.20">
    <property type="entry name" value="MFS general substrate transporter like domains"/>
    <property type="match status" value="1"/>
</dbReference>
<feature type="transmembrane region" description="Helical" evidence="5">
    <location>
        <begin position="12"/>
        <end position="30"/>
    </location>
</feature>
<evidence type="ECO:0000313" key="7">
    <source>
        <dbReference type="EMBL" id="PKM91734.1"/>
    </source>
</evidence>
<evidence type="ECO:0000259" key="6">
    <source>
        <dbReference type="PROSITE" id="PS50850"/>
    </source>
</evidence>
<evidence type="ECO:0000256" key="4">
    <source>
        <dbReference type="ARBA" id="ARBA00023136"/>
    </source>
</evidence>
<comment type="caution">
    <text evidence="7">The sequence shown here is derived from an EMBL/GenBank/DDBJ whole genome shotgun (WGS) entry which is preliminary data.</text>
</comment>
<feature type="transmembrane region" description="Helical" evidence="5">
    <location>
        <begin position="95"/>
        <end position="118"/>
    </location>
</feature>
<feature type="transmembrane region" description="Helical" evidence="5">
    <location>
        <begin position="72"/>
        <end position="89"/>
    </location>
</feature>
<sequence length="395" mass="44399">MTKKIIRNYATFMLLEGLALSFFFGTYQLFLLEKGLSLLEINLLNCGFMIANFLLEIPTGAIADFFGRKRSVIIGLWIYALSFFLYFLSQNFWQFLVAEIIGAVAITCISGALEALVVDSLNHYGYDGKLETIFRRGEIRSLGVIVGAVIGSFVGQINLAWPWLLSSLAYVFLAIASNYFFYEDYFIKPEKIKFGLEPMKKIAKESIVYGLKNRPLMFVVAFSAILSLAVQPVNMYWPIAFKNIFDVQTKYMGLIFAAIVISAYVGSQFSKVWQKKIKCQKNAIFFSQIITLLGILGACFFSRLPLFLAFFLIHEFGRGLFNPLSRAYINENIESKNRATVLSFESMVVKAGAGAGLILSGLIADNFGILNSWLISALILVIGIFIFWRKNGTKN</sequence>
<dbReference type="PROSITE" id="PS50850">
    <property type="entry name" value="MFS"/>
    <property type="match status" value="1"/>
</dbReference>
<evidence type="ECO:0000256" key="3">
    <source>
        <dbReference type="ARBA" id="ARBA00022989"/>
    </source>
</evidence>
<feature type="transmembrane region" description="Helical" evidence="5">
    <location>
        <begin position="367"/>
        <end position="388"/>
    </location>
</feature>
<feature type="transmembrane region" description="Helical" evidence="5">
    <location>
        <begin position="216"/>
        <end position="239"/>
    </location>
</feature>
<keyword evidence="2 5" id="KW-0812">Transmembrane</keyword>
<feature type="transmembrane region" description="Helical" evidence="5">
    <location>
        <begin position="42"/>
        <end position="65"/>
    </location>
</feature>
<proteinExistence type="predicted"/>
<feature type="transmembrane region" description="Helical" evidence="5">
    <location>
        <begin position="289"/>
        <end position="313"/>
    </location>
</feature>
<evidence type="ECO:0000313" key="8">
    <source>
        <dbReference type="Proteomes" id="UP000233517"/>
    </source>
</evidence>
<dbReference type="SUPFAM" id="SSF103473">
    <property type="entry name" value="MFS general substrate transporter"/>
    <property type="match status" value="1"/>
</dbReference>
<gene>
    <name evidence="7" type="ORF">CVU82_00825</name>
</gene>
<dbReference type="GO" id="GO:0016020">
    <property type="term" value="C:membrane"/>
    <property type="evidence" value="ECO:0007669"/>
    <property type="project" value="UniProtKB-SubCell"/>
</dbReference>